<dbReference type="AlphaFoldDB" id="A0A2N3N953"/>
<dbReference type="VEuPathDB" id="FungiDB:jhhlp_003582"/>
<keyword evidence="2" id="KW-0732">Signal</keyword>
<feature type="signal peptide" evidence="2">
    <location>
        <begin position="1"/>
        <end position="17"/>
    </location>
</feature>
<dbReference type="Proteomes" id="UP000233524">
    <property type="component" value="Unassembled WGS sequence"/>
</dbReference>
<feature type="compositionally biased region" description="Polar residues" evidence="1">
    <location>
        <begin position="133"/>
        <end position="166"/>
    </location>
</feature>
<feature type="region of interest" description="Disordered" evidence="1">
    <location>
        <begin position="130"/>
        <end position="192"/>
    </location>
</feature>
<name>A0A2N3N953_9PEZI</name>
<accession>A0A2N3N953</accession>
<evidence type="ECO:0000313" key="3">
    <source>
        <dbReference type="EMBL" id="PKS08969.1"/>
    </source>
</evidence>
<dbReference type="EMBL" id="NLAX01000010">
    <property type="protein sequence ID" value="PKS08969.1"/>
    <property type="molecule type" value="Genomic_DNA"/>
</dbReference>
<keyword evidence="4" id="KW-1185">Reference proteome</keyword>
<sequence length="216" mass="21694">MKVTIAAVLALAATVASENVKFTRAAPAQLGRLLRRQEDAGYEPEVRECGDGNTCAEACGAGYEQCESTDSANHCFNPAAGETCCKFLGLGSSCNAGYFCAHDIDQSTVCCAEGKSLEECAALNSAGALTSDPPVTSSAEPTSTAVESFNSTSTIAPSSTRGASINGTTSSGSSQTRTGTSPTSAPTQVPPENGAVSFVPATAAALLAVGAFAALF</sequence>
<gene>
    <name evidence="3" type="ORF">jhhlp_003582</name>
</gene>
<organism evidence="3 4">
    <name type="scientific">Lomentospora prolificans</name>
    <dbReference type="NCBI Taxonomy" id="41688"/>
    <lineage>
        <taxon>Eukaryota</taxon>
        <taxon>Fungi</taxon>
        <taxon>Dikarya</taxon>
        <taxon>Ascomycota</taxon>
        <taxon>Pezizomycotina</taxon>
        <taxon>Sordariomycetes</taxon>
        <taxon>Hypocreomycetidae</taxon>
        <taxon>Microascales</taxon>
        <taxon>Microascaceae</taxon>
        <taxon>Lomentospora</taxon>
    </lineage>
</organism>
<evidence type="ECO:0000256" key="2">
    <source>
        <dbReference type="SAM" id="SignalP"/>
    </source>
</evidence>
<comment type="caution">
    <text evidence="3">The sequence shown here is derived from an EMBL/GenBank/DDBJ whole genome shotgun (WGS) entry which is preliminary data.</text>
</comment>
<dbReference type="STRING" id="41688.A0A2N3N953"/>
<feature type="compositionally biased region" description="Low complexity" evidence="1">
    <location>
        <begin position="167"/>
        <end position="184"/>
    </location>
</feature>
<feature type="chain" id="PRO_5015001472" evidence="2">
    <location>
        <begin position="18"/>
        <end position="216"/>
    </location>
</feature>
<dbReference type="InParanoid" id="A0A2N3N953"/>
<proteinExistence type="predicted"/>
<reference evidence="3 4" key="1">
    <citation type="journal article" date="2017" name="G3 (Bethesda)">
        <title>First Draft Genome Sequence of the Pathogenic Fungus Lomentospora prolificans (Formerly Scedosporium prolificans).</title>
        <authorList>
            <person name="Luo R."/>
            <person name="Zimin A."/>
            <person name="Workman R."/>
            <person name="Fan Y."/>
            <person name="Pertea G."/>
            <person name="Grossman N."/>
            <person name="Wear M.P."/>
            <person name="Jia B."/>
            <person name="Miller H."/>
            <person name="Casadevall A."/>
            <person name="Timp W."/>
            <person name="Zhang S.X."/>
            <person name="Salzberg S.L."/>
        </authorList>
    </citation>
    <scope>NUCLEOTIDE SEQUENCE [LARGE SCALE GENOMIC DNA]</scope>
    <source>
        <strain evidence="3 4">JHH-5317</strain>
    </source>
</reference>
<evidence type="ECO:0000313" key="4">
    <source>
        <dbReference type="Proteomes" id="UP000233524"/>
    </source>
</evidence>
<dbReference type="OrthoDB" id="5409186at2759"/>
<protein>
    <submittedName>
        <fullName evidence="3">Uncharacterized protein</fullName>
    </submittedName>
</protein>
<evidence type="ECO:0000256" key="1">
    <source>
        <dbReference type="SAM" id="MobiDB-lite"/>
    </source>
</evidence>